<dbReference type="InterPro" id="IPR019270">
    <property type="entry name" value="DUF2283"/>
</dbReference>
<organism evidence="1 2">
    <name type="scientific">Berkelbacteria bacterium GW2011_GWA2_38_9</name>
    <dbReference type="NCBI Taxonomy" id="1618334"/>
    <lineage>
        <taxon>Bacteria</taxon>
        <taxon>Candidatus Berkelbacteria</taxon>
    </lineage>
</organism>
<evidence type="ECO:0000313" key="2">
    <source>
        <dbReference type="Proteomes" id="UP000033934"/>
    </source>
</evidence>
<name>A0A0G0LE61_9BACT</name>
<gene>
    <name evidence="1" type="ORF">UT11_C0028G0002</name>
</gene>
<dbReference type="AlphaFoldDB" id="A0A0G0LE61"/>
<evidence type="ECO:0000313" key="1">
    <source>
        <dbReference type="EMBL" id="KKQ89342.1"/>
    </source>
</evidence>
<reference evidence="1 2" key="1">
    <citation type="journal article" date="2015" name="Nature">
        <title>rRNA introns, odd ribosomes, and small enigmatic genomes across a large radiation of phyla.</title>
        <authorList>
            <person name="Brown C.T."/>
            <person name="Hug L.A."/>
            <person name="Thomas B.C."/>
            <person name="Sharon I."/>
            <person name="Castelle C.J."/>
            <person name="Singh A."/>
            <person name="Wilkins M.J."/>
            <person name="Williams K.H."/>
            <person name="Banfield J.F."/>
        </authorList>
    </citation>
    <scope>NUCLEOTIDE SEQUENCE [LARGE SCALE GENOMIC DNA]</scope>
</reference>
<sequence length="82" mass="9361">MAKVKSKQFKFSYDQEGDVLDISLDKAKSAISKEVSEDVFVRLDETTQEVLGFMILNFQKRSNNLKSRSIPISAHFELSKAF</sequence>
<dbReference type="EMBL" id="LBVO01000028">
    <property type="protein sequence ID" value="KKQ89342.1"/>
    <property type="molecule type" value="Genomic_DNA"/>
</dbReference>
<comment type="caution">
    <text evidence="1">The sequence shown here is derived from an EMBL/GenBank/DDBJ whole genome shotgun (WGS) entry which is preliminary data.</text>
</comment>
<proteinExistence type="predicted"/>
<protein>
    <recommendedName>
        <fullName evidence="3">DUF2283 domain-containing protein</fullName>
    </recommendedName>
</protein>
<dbReference type="Pfam" id="PF10049">
    <property type="entry name" value="DUF2283"/>
    <property type="match status" value="1"/>
</dbReference>
<evidence type="ECO:0008006" key="3">
    <source>
        <dbReference type="Google" id="ProtNLM"/>
    </source>
</evidence>
<accession>A0A0G0LE61</accession>
<dbReference type="Proteomes" id="UP000033934">
    <property type="component" value="Unassembled WGS sequence"/>
</dbReference>